<reference evidence="1" key="1">
    <citation type="journal article" date="2014" name="Int. J. Syst. Evol. Microbiol.">
        <title>Complete genome sequence of Corynebacterium casei LMG S-19264T (=DSM 44701T), isolated from a smear-ripened cheese.</title>
        <authorList>
            <consortium name="US DOE Joint Genome Institute (JGI-PGF)"/>
            <person name="Walter F."/>
            <person name="Albersmeier A."/>
            <person name="Kalinowski J."/>
            <person name="Ruckert C."/>
        </authorList>
    </citation>
    <scope>NUCLEOTIDE SEQUENCE</scope>
    <source>
        <strain evidence="1">KCTC 32437</strain>
    </source>
</reference>
<protein>
    <recommendedName>
        <fullName evidence="3">YHS domain-containing protein</fullName>
    </recommendedName>
</protein>
<organism evidence="1 2">
    <name type="scientific">Devosia pacifica</name>
    <dbReference type="NCBI Taxonomy" id="1335967"/>
    <lineage>
        <taxon>Bacteria</taxon>
        <taxon>Pseudomonadati</taxon>
        <taxon>Pseudomonadota</taxon>
        <taxon>Alphaproteobacteria</taxon>
        <taxon>Hyphomicrobiales</taxon>
        <taxon>Devosiaceae</taxon>
        <taxon>Devosia</taxon>
    </lineage>
</organism>
<gene>
    <name evidence="1" type="ORF">GCM10007989_25110</name>
</gene>
<comment type="caution">
    <text evidence="1">The sequence shown here is derived from an EMBL/GenBank/DDBJ whole genome shotgun (WGS) entry which is preliminary data.</text>
</comment>
<name>A0A918S7B5_9HYPH</name>
<keyword evidence="2" id="KW-1185">Reference proteome</keyword>
<evidence type="ECO:0008006" key="3">
    <source>
        <dbReference type="Google" id="ProtNLM"/>
    </source>
</evidence>
<dbReference type="Proteomes" id="UP000646579">
    <property type="component" value="Unassembled WGS sequence"/>
</dbReference>
<accession>A0A918S7B5</accession>
<dbReference type="AlphaFoldDB" id="A0A918S7B5"/>
<sequence length="152" mass="16704">MVLIGWALYMPGVSMGQTKFPPVDTNPLTGVALDGYDPVSYFTEAEPLLGSEEFELMWAGVPWHFANGANMAIFERAPEVYAPQYGGHGAMGMARGFLAQGDPRYYAVFKQRLFIFYSAANREAFLLAPDAAALEGQVKWRDLTGAEIAAER</sequence>
<proteinExistence type="predicted"/>
<dbReference type="NCBIfam" id="NF041384">
    <property type="entry name" value="YHS_seleno_dom"/>
    <property type="match status" value="1"/>
</dbReference>
<reference evidence="1" key="2">
    <citation type="submission" date="2020-09" db="EMBL/GenBank/DDBJ databases">
        <authorList>
            <person name="Sun Q."/>
            <person name="Kim S."/>
        </authorList>
    </citation>
    <scope>NUCLEOTIDE SEQUENCE</scope>
    <source>
        <strain evidence="1">KCTC 32437</strain>
    </source>
</reference>
<evidence type="ECO:0000313" key="1">
    <source>
        <dbReference type="EMBL" id="GHA28098.1"/>
    </source>
</evidence>
<evidence type="ECO:0000313" key="2">
    <source>
        <dbReference type="Proteomes" id="UP000646579"/>
    </source>
</evidence>
<dbReference type="EMBL" id="BMZE01000002">
    <property type="protein sequence ID" value="GHA28098.1"/>
    <property type="molecule type" value="Genomic_DNA"/>
</dbReference>